<dbReference type="Pfam" id="PF00076">
    <property type="entry name" value="RRM_1"/>
    <property type="match status" value="2"/>
</dbReference>
<dbReference type="InterPro" id="IPR006509">
    <property type="entry name" value="RBM39_SF"/>
</dbReference>
<feature type="region of interest" description="Disordered" evidence="8">
    <location>
        <begin position="1"/>
        <end position="25"/>
    </location>
</feature>
<dbReference type="PROSITE" id="PS50102">
    <property type="entry name" value="RRM"/>
    <property type="match status" value="2"/>
</dbReference>
<organism evidence="10 11">
    <name type="scientific">Plasmodiophora brassicae</name>
    <name type="common">Clubroot disease agent</name>
    <dbReference type="NCBI Taxonomy" id="37360"/>
    <lineage>
        <taxon>Eukaryota</taxon>
        <taxon>Sar</taxon>
        <taxon>Rhizaria</taxon>
        <taxon>Endomyxa</taxon>
        <taxon>Phytomyxea</taxon>
        <taxon>Plasmodiophorida</taxon>
        <taxon>Plasmodiophoridae</taxon>
        <taxon>Plasmodiophora</taxon>
    </lineage>
</organism>
<feature type="domain" description="RRM" evidence="9">
    <location>
        <begin position="125"/>
        <end position="202"/>
    </location>
</feature>
<keyword evidence="5 7" id="KW-0694">RNA-binding</keyword>
<dbReference type="SUPFAM" id="SSF54928">
    <property type="entry name" value="RNA-binding domain, RBD"/>
    <property type="match status" value="2"/>
</dbReference>
<dbReference type="Proteomes" id="UP000039324">
    <property type="component" value="Unassembled WGS sequence"/>
</dbReference>
<dbReference type="Gene3D" id="3.30.70.330">
    <property type="match status" value="3"/>
</dbReference>
<feature type="region of interest" description="Disordered" evidence="8">
    <location>
        <begin position="261"/>
        <end position="284"/>
    </location>
</feature>
<protein>
    <recommendedName>
        <fullName evidence="9">RRM domain-containing protein</fullName>
    </recommendedName>
</protein>
<comment type="similarity">
    <text evidence="1">Belongs to the HTATSF1 family.</text>
</comment>
<dbReference type="STRING" id="37360.A0A0G4J127"/>
<dbReference type="InterPro" id="IPR012677">
    <property type="entry name" value="Nucleotide-bd_a/b_plait_sf"/>
</dbReference>
<evidence type="ECO:0000256" key="1">
    <source>
        <dbReference type="ARBA" id="ARBA00007747"/>
    </source>
</evidence>
<keyword evidence="2" id="KW-0597">Phosphoprotein</keyword>
<dbReference type="GO" id="GO:0003723">
    <property type="term" value="F:RNA binding"/>
    <property type="evidence" value="ECO:0007669"/>
    <property type="project" value="UniProtKB-UniRule"/>
</dbReference>
<keyword evidence="6" id="KW-0508">mRNA splicing</keyword>
<dbReference type="FunFam" id="3.30.70.330:FF:000105">
    <property type="entry name" value="HIV Tat-specific factor 1 homolog"/>
    <property type="match status" value="1"/>
</dbReference>
<gene>
    <name evidence="10" type="ORF">PBRA_001866</name>
</gene>
<dbReference type="EMBL" id="CDSF01000112">
    <property type="protein sequence ID" value="CEP01260.1"/>
    <property type="molecule type" value="Genomic_DNA"/>
</dbReference>
<feature type="compositionally biased region" description="Basic and acidic residues" evidence="8">
    <location>
        <begin position="13"/>
        <end position="25"/>
    </location>
</feature>
<reference evidence="10 11" key="1">
    <citation type="submission" date="2015-02" db="EMBL/GenBank/DDBJ databases">
        <authorList>
            <person name="Chooi Y.-H."/>
        </authorList>
    </citation>
    <scope>NUCLEOTIDE SEQUENCE [LARGE SCALE GENOMIC DNA]</scope>
    <source>
        <strain evidence="10">E3</strain>
    </source>
</reference>
<evidence type="ECO:0000256" key="2">
    <source>
        <dbReference type="ARBA" id="ARBA00022553"/>
    </source>
</evidence>
<dbReference type="InterPro" id="IPR000504">
    <property type="entry name" value="RRM_dom"/>
</dbReference>
<dbReference type="InterPro" id="IPR029123">
    <property type="entry name" value="RBM39_linker"/>
</dbReference>
<evidence type="ECO:0000256" key="7">
    <source>
        <dbReference type="PROSITE-ProRule" id="PRU00176"/>
    </source>
</evidence>
<dbReference type="GO" id="GO:0005684">
    <property type="term" value="C:U2-type spliceosomal complex"/>
    <property type="evidence" value="ECO:0007669"/>
    <property type="project" value="UniProtKB-ARBA"/>
</dbReference>
<evidence type="ECO:0000313" key="10">
    <source>
        <dbReference type="EMBL" id="CEP01260.1"/>
    </source>
</evidence>
<dbReference type="CDD" id="cd00590">
    <property type="entry name" value="RRM_SF"/>
    <property type="match status" value="1"/>
</dbReference>
<dbReference type="OMA" id="GRDNDKG"/>
<keyword evidence="3" id="KW-0507">mRNA processing</keyword>
<dbReference type="NCBIfam" id="TIGR01622">
    <property type="entry name" value="SF-CC1"/>
    <property type="match status" value="1"/>
</dbReference>
<dbReference type="OrthoDB" id="8123449at2759"/>
<dbReference type="SMART" id="SM00360">
    <property type="entry name" value="RRM"/>
    <property type="match status" value="3"/>
</dbReference>
<dbReference type="AlphaFoldDB" id="A0A0G4J127"/>
<sequence>MSPPKSALATAEDLLRREQEQADRDSRTVFASQIHPKATMREIFEFFSQVGRVRDVQCIEDQRTRKFKGIAYIEMDKIEEVQLALALNGHPLHGYPITVQLTQAEKNRAAHAAALAAAALQEQPMRVRVQNLHPDVGNDDLRPFFEPFGKVDDVAIDVDDNGKSMGSAWISFRRVPDAQAAVSALNQLEILGQAILVSMEVPALNFTGSSAVNAAMVAAVGAGGVHTGQLGELDDDAGGGLHLSAQHRLALMQRLQRSTEQPPSASFVASKPAAAPTPPQVPQRVQPSTCVVLKNMFTQNELAADHNLAIDIKEDVASEASKYGRLLHIYLDTESDGHVFLRFADIEGAHRALNDFHGRFFAARQVVAEFVVERSYELRFPGSGKA</sequence>
<evidence type="ECO:0000259" key="9">
    <source>
        <dbReference type="PROSITE" id="PS50102"/>
    </source>
</evidence>
<evidence type="ECO:0000256" key="3">
    <source>
        <dbReference type="ARBA" id="ARBA00022664"/>
    </source>
</evidence>
<name>A0A0G4J127_PLABS</name>
<feature type="domain" description="RRM" evidence="9">
    <location>
        <begin position="27"/>
        <end position="104"/>
    </location>
</feature>
<evidence type="ECO:0000256" key="6">
    <source>
        <dbReference type="ARBA" id="ARBA00023187"/>
    </source>
</evidence>
<evidence type="ECO:0000256" key="8">
    <source>
        <dbReference type="SAM" id="MobiDB-lite"/>
    </source>
</evidence>
<keyword evidence="4" id="KW-0677">Repeat</keyword>
<keyword evidence="11" id="KW-1185">Reference proteome</keyword>
<dbReference type="CDD" id="cd12285">
    <property type="entry name" value="RRM3_RBM39_like"/>
    <property type="match status" value="1"/>
</dbReference>
<dbReference type="PANTHER" id="PTHR48036">
    <property type="entry name" value="SPLICING FACTOR (PAD-1), PUTATIVE (AFU_ORTHOLOGUE AFUA_1G15810)-RELATED"/>
    <property type="match status" value="1"/>
</dbReference>
<evidence type="ECO:0000313" key="11">
    <source>
        <dbReference type="Proteomes" id="UP000039324"/>
    </source>
</evidence>
<evidence type="ECO:0000256" key="4">
    <source>
        <dbReference type="ARBA" id="ARBA00022737"/>
    </source>
</evidence>
<accession>A0A0G4J127</accession>
<proteinExistence type="inferred from homology"/>
<dbReference type="Pfam" id="PF15519">
    <property type="entry name" value="RBM39linker"/>
    <property type="match status" value="1"/>
</dbReference>
<evidence type="ECO:0000256" key="5">
    <source>
        <dbReference type="ARBA" id="ARBA00022884"/>
    </source>
</evidence>
<dbReference type="InterPro" id="IPR035979">
    <property type="entry name" value="RBD_domain_sf"/>
</dbReference>
<dbReference type="CDD" id="cd12283">
    <property type="entry name" value="RRM1_RBM39_like"/>
    <property type="match status" value="1"/>
</dbReference>
<dbReference type="GO" id="GO:0000398">
    <property type="term" value="P:mRNA splicing, via spliceosome"/>
    <property type="evidence" value="ECO:0007669"/>
    <property type="project" value="UniProtKB-ARBA"/>
</dbReference>